<evidence type="ECO:0000313" key="2">
    <source>
        <dbReference type="Proteomes" id="UP001597419"/>
    </source>
</evidence>
<organism evidence="1 2">
    <name type="scientific">Amycolatopsis samaneae</name>
    <dbReference type="NCBI Taxonomy" id="664691"/>
    <lineage>
        <taxon>Bacteria</taxon>
        <taxon>Bacillati</taxon>
        <taxon>Actinomycetota</taxon>
        <taxon>Actinomycetes</taxon>
        <taxon>Pseudonocardiales</taxon>
        <taxon>Pseudonocardiaceae</taxon>
        <taxon>Amycolatopsis</taxon>
    </lineage>
</organism>
<accession>A0ABW5GTZ2</accession>
<protein>
    <submittedName>
        <fullName evidence="1">Uncharacterized protein</fullName>
    </submittedName>
</protein>
<gene>
    <name evidence="1" type="ORF">ACFSYJ_37200</name>
</gene>
<evidence type="ECO:0000313" key="1">
    <source>
        <dbReference type="EMBL" id="MFD2464304.1"/>
    </source>
</evidence>
<dbReference type="RefSeq" id="WP_345404961.1">
    <property type="nucleotide sequence ID" value="NZ_BAABHG010000017.1"/>
</dbReference>
<name>A0ABW5GTZ2_9PSEU</name>
<comment type="caution">
    <text evidence="1">The sequence shown here is derived from an EMBL/GenBank/DDBJ whole genome shotgun (WGS) entry which is preliminary data.</text>
</comment>
<reference evidence="2" key="1">
    <citation type="journal article" date="2019" name="Int. J. Syst. Evol. Microbiol.">
        <title>The Global Catalogue of Microorganisms (GCM) 10K type strain sequencing project: providing services to taxonomists for standard genome sequencing and annotation.</title>
        <authorList>
            <consortium name="The Broad Institute Genomics Platform"/>
            <consortium name="The Broad Institute Genome Sequencing Center for Infectious Disease"/>
            <person name="Wu L."/>
            <person name="Ma J."/>
        </authorList>
    </citation>
    <scope>NUCLEOTIDE SEQUENCE [LARGE SCALE GENOMIC DNA]</scope>
    <source>
        <strain evidence="2">CGMCC 4.7643</strain>
    </source>
</reference>
<dbReference type="Proteomes" id="UP001597419">
    <property type="component" value="Unassembled WGS sequence"/>
</dbReference>
<dbReference type="EMBL" id="JBHUKU010000025">
    <property type="protein sequence ID" value="MFD2464304.1"/>
    <property type="molecule type" value="Genomic_DNA"/>
</dbReference>
<sequence length="77" mass="8730">MNDVRGWMPEIDDIAGERLAYWVPPDPHLTFDRDRLALVAQRYPHHGTDTDSKIAQHKKCARCEGRPPCPVGTHPVS</sequence>
<proteinExistence type="predicted"/>
<keyword evidence="2" id="KW-1185">Reference proteome</keyword>